<gene>
    <name evidence="1" type="ORF">BTO18_14465</name>
</gene>
<comment type="caution">
    <text evidence="1">The sequence shown here is derived from an EMBL/GenBank/DDBJ whole genome shotgun (WGS) entry which is preliminary data.</text>
</comment>
<dbReference type="InterPro" id="IPR035093">
    <property type="entry name" value="RelE/ParE_toxin_dom_sf"/>
</dbReference>
<evidence type="ECO:0000313" key="2">
    <source>
        <dbReference type="Proteomes" id="UP000238882"/>
    </source>
</evidence>
<keyword evidence="2" id="KW-1185">Reference proteome</keyword>
<dbReference type="Gene3D" id="3.30.2310.20">
    <property type="entry name" value="RelE-like"/>
    <property type="match status" value="1"/>
</dbReference>
<sequence>MNYKKWKHKNLDYKIKYTKESISELNKALSFYSSKELDLGQRFKDAFHKIRIQLKENPEIFKEIGANHRRAVLGSSFPYTIHYSVDVKKLPLMRYYRTNYI</sequence>
<accession>A0A2S7WRT7</accession>
<reference evidence="1 2" key="1">
    <citation type="submission" date="2016-12" db="EMBL/GenBank/DDBJ databases">
        <title>Trade-off between light-utilization and light-protection in marine flavobacteria.</title>
        <authorList>
            <person name="Kumagai Y."/>
            <person name="Yoshizawa S."/>
            <person name="Kogure K."/>
            <person name="Iwasaki W."/>
        </authorList>
    </citation>
    <scope>NUCLEOTIDE SEQUENCE [LARGE SCALE GENOMIC DNA]</scope>
    <source>
        <strain evidence="1 2">NBRC 108759</strain>
    </source>
</reference>
<dbReference type="EMBL" id="MSCN01000001">
    <property type="protein sequence ID" value="PQJ80305.1"/>
    <property type="molecule type" value="Genomic_DNA"/>
</dbReference>
<proteinExistence type="predicted"/>
<evidence type="ECO:0000313" key="1">
    <source>
        <dbReference type="EMBL" id="PQJ80305.1"/>
    </source>
</evidence>
<dbReference type="AlphaFoldDB" id="A0A2S7WRT7"/>
<name>A0A2S7WRT7_9FLAO</name>
<protein>
    <recommendedName>
        <fullName evidence="3">Plasmid stabilization protein</fullName>
    </recommendedName>
</protein>
<dbReference type="Proteomes" id="UP000238882">
    <property type="component" value="Unassembled WGS sequence"/>
</dbReference>
<evidence type="ECO:0008006" key="3">
    <source>
        <dbReference type="Google" id="ProtNLM"/>
    </source>
</evidence>
<organism evidence="1 2">
    <name type="scientific">Polaribacter porphyrae</name>
    <dbReference type="NCBI Taxonomy" id="1137780"/>
    <lineage>
        <taxon>Bacteria</taxon>
        <taxon>Pseudomonadati</taxon>
        <taxon>Bacteroidota</taxon>
        <taxon>Flavobacteriia</taxon>
        <taxon>Flavobacteriales</taxon>
        <taxon>Flavobacteriaceae</taxon>
    </lineage>
</organism>